<organism evidence="1 2">
    <name type="scientific">Corynebacterium rouxii</name>
    <dbReference type="NCBI Taxonomy" id="2719119"/>
    <lineage>
        <taxon>Bacteria</taxon>
        <taxon>Bacillati</taxon>
        <taxon>Actinomycetota</taxon>
        <taxon>Actinomycetes</taxon>
        <taxon>Mycobacteriales</taxon>
        <taxon>Corynebacteriaceae</taxon>
        <taxon>Corynebacterium</taxon>
    </lineage>
</organism>
<dbReference type="EMBL" id="LR738855">
    <property type="protein sequence ID" value="VZH86422.1"/>
    <property type="molecule type" value="Genomic_DNA"/>
</dbReference>
<evidence type="ECO:0000313" key="1">
    <source>
        <dbReference type="EMBL" id="VZH86422.1"/>
    </source>
</evidence>
<sequence>MQLTSWENLSDHELHEHFGKDCKIQSINRVGRSDFFLVEKETDIFVKAIFNNPSYHDAARRAQGEKLASSLVLPAVRPFQGRTASEVISSSFYNQDFFVISDYIKDVETLSVNTDFNEESILKLLGSFVYKLSKVQLPVNFQNRKANDSVVLLENILKNTTAISSKSRGVFTFLKVIEKTKIHY</sequence>
<dbReference type="KEGG" id="crf:FRC0190_02332"/>
<accession>A0A6I8MHW2</accession>
<dbReference type="Proteomes" id="UP000423525">
    <property type="component" value="Chromosome"/>
</dbReference>
<name>A0A6I8MHW2_9CORY</name>
<dbReference type="RefSeq" id="WP_155874405.1">
    <property type="nucleotide sequence ID" value="NZ_LR738855.1"/>
</dbReference>
<proteinExistence type="predicted"/>
<reference evidence="1 2" key="1">
    <citation type="submission" date="2019-11" db="EMBL/GenBank/DDBJ databases">
        <authorList>
            <person name="Brisse S."/>
        </authorList>
    </citation>
    <scope>NUCLEOTIDE SEQUENCE [LARGE SCALE GENOMIC DNA]</scope>
    <source>
        <strain evidence="1">FRC0190</strain>
    </source>
</reference>
<gene>
    <name evidence="1" type="ORF">FRC0190_02332</name>
</gene>
<evidence type="ECO:0000313" key="2">
    <source>
        <dbReference type="Proteomes" id="UP000423525"/>
    </source>
</evidence>
<dbReference type="AlphaFoldDB" id="A0A6I8MHW2"/>
<protein>
    <submittedName>
        <fullName evidence="1">Uncharacterized protein</fullName>
    </submittedName>
</protein>